<dbReference type="Proteomes" id="UP000321685">
    <property type="component" value="Unassembled WGS sequence"/>
</dbReference>
<name>A0A511DEF2_9PSEU</name>
<comment type="caution">
    <text evidence="1">The sequence shown here is derived from an EMBL/GenBank/DDBJ whole genome shotgun (WGS) entry which is preliminary data.</text>
</comment>
<proteinExistence type="predicted"/>
<dbReference type="AlphaFoldDB" id="A0A511DEF2"/>
<dbReference type="RefSeq" id="WP_147105761.1">
    <property type="nucleotide sequence ID" value="NZ_BJVJ01000016.1"/>
</dbReference>
<reference evidence="1 2" key="1">
    <citation type="submission" date="2019-07" db="EMBL/GenBank/DDBJ databases">
        <title>Whole genome shotgun sequence of Pseudonocardia sulfidoxydans NBRC 16205.</title>
        <authorList>
            <person name="Hosoyama A."/>
            <person name="Uohara A."/>
            <person name="Ohji S."/>
            <person name="Ichikawa N."/>
        </authorList>
    </citation>
    <scope>NUCLEOTIDE SEQUENCE [LARGE SCALE GENOMIC DNA]</scope>
    <source>
        <strain evidence="1 2">NBRC 16205</strain>
    </source>
</reference>
<accession>A0A511DEF2</accession>
<dbReference type="EMBL" id="BJVJ01000016">
    <property type="protein sequence ID" value="GEL23175.1"/>
    <property type="molecule type" value="Genomic_DNA"/>
</dbReference>
<evidence type="ECO:0000313" key="2">
    <source>
        <dbReference type="Proteomes" id="UP000321685"/>
    </source>
</evidence>
<protein>
    <submittedName>
        <fullName evidence="1">Uncharacterized protein</fullName>
    </submittedName>
</protein>
<keyword evidence="2" id="KW-1185">Reference proteome</keyword>
<sequence>MGDRTAIGGRARRISPAAVAVSALVGLVVGQSFGNARAHRGEARLGAILDDAGRLDLGTGRITDAAGRPRGIVDLDGAVRDRSGRRLGVYDDASATFRDTADRAVAGVDERTGRIRR</sequence>
<organism evidence="1 2">
    <name type="scientific">Pseudonocardia sulfidoxydans NBRC 16205</name>
    <dbReference type="NCBI Taxonomy" id="1223511"/>
    <lineage>
        <taxon>Bacteria</taxon>
        <taxon>Bacillati</taxon>
        <taxon>Actinomycetota</taxon>
        <taxon>Actinomycetes</taxon>
        <taxon>Pseudonocardiales</taxon>
        <taxon>Pseudonocardiaceae</taxon>
        <taxon>Pseudonocardia</taxon>
    </lineage>
</organism>
<evidence type="ECO:0000313" key="1">
    <source>
        <dbReference type="EMBL" id="GEL23175.1"/>
    </source>
</evidence>
<gene>
    <name evidence="1" type="ORF">PSU4_21290</name>
</gene>
<dbReference type="OrthoDB" id="9969752at2"/>